<keyword evidence="2" id="KW-0812">Transmembrane</keyword>
<keyword evidence="4" id="KW-1185">Reference proteome</keyword>
<dbReference type="Proteomes" id="UP001320420">
    <property type="component" value="Unassembled WGS sequence"/>
</dbReference>
<evidence type="ECO:0000256" key="2">
    <source>
        <dbReference type="SAM" id="Phobius"/>
    </source>
</evidence>
<keyword evidence="2" id="KW-1133">Transmembrane helix</keyword>
<protein>
    <submittedName>
        <fullName evidence="3">Uncharacterized protein</fullName>
    </submittedName>
</protein>
<feature type="transmembrane region" description="Helical" evidence="2">
    <location>
        <begin position="477"/>
        <end position="500"/>
    </location>
</feature>
<feature type="region of interest" description="Disordered" evidence="1">
    <location>
        <begin position="559"/>
        <end position="631"/>
    </location>
</feature>
<proteinExistence type="predicted"/>
<feature type="transmembrane region" description="Helical" evidence="2">
    <location>
        <begin position="106"/>
        <end position="133"/>
    </location>
</feature>
<evidence type="ECO:0000313" key="3">
    <source>
        <dbReference type="EMBL" id="KAK7749267.1"/>
    </source>
</evidence>
<accession>A0AAN9YNU0</accession>
<evidence type="ECO:0000313" key="4">
    <source>
        <dbReference type="Proteomes" id="UP001320420"/>
    </source>
</evidence>
<dbReference type="InterPro" id="IPR021514">
    <property type="entry name" value="DUF3176"/>
</dbReference>
<dbReference type="AlphaFoldDB" id="A0AAN9YNU0"/>
<comment type="caution">
    <text evidence="3">The sequence shown here is derived from an EMBL/GenBank/DDBJ whole genome shotgun (WGS) entry which is preliminary data.</text>
</comment>
<dbReference type="EMBL" id="JAKJXP020000075">
    <property type="protein sequence ID" value="KAK7749267.1"/>
    <property type="molecule type" value="Genomic_DNA"/>
</dbReference>
<dbReference type="PANTHER" id="PTHR37576:SF2">
    <property type="entry name" value="DEFECT AT LOW TEMPERATURE PROTEIN 1"/>
    <property type="match status" value="1"/>
</dbReference>
<reference evidence="3 4" key="1">
    <citation type="submission" date="2024-02" db="EMBL/GenBank/DDBJ databases">
        <title>De novo assembly and annotation of 12 fungi associated with fruit tree decline syndrome in Ontario, Canada.</title>
        <authorList>
            <person name="Sulman M."/>
            <person name="Ellouze W."/>
            <person name="Ilyukhin E."/>
        </authorList>
    </citation>
    <scope>NUCLEOTIDE SEQUENCE [LARGE SCALE GENOMIC DNA]</scope>
    <source>
        <strain evidence="3 4">M11/M66-122</strain>
    </source>
</reference>
<sequence length="631" mass="67874">MCSTSGTTQPRSLPLQLPISSPITTITTTNTTTTTDSHEFPMHYEMPSFGRSPWRPGFWSRVPWFGILSLFGSFICAVGTAIVLVTSNGREHETWPTPDLWVQPSVVLSVLTAAANAMVIMAFQDGVTISWWLKMLQGGDLNDCHRYWFYANNVFAAATSGRHFNKVALACIMVAVIVVDGPVMQRASSIRSITADHPRNFSLAIGQDILDYPSGWYTSRAPAVDTLSGNFTQVLAAYNNRDPIRPPRVEGCRGTCRGDVIAPGWDVSCTYETRKAPGMPDVAEQVGAGNITVIYNGPYESGSINVSTLFVPHGLLSDMVAATCNMQIGIIKHHVEVASNGDVTLVRKPLTSPVNDTVRTDWPWIETAGMGTYPSKVGGIALAAGNIYNSEITLYNGASLQIEGKGPMAYAYRNSSDEVLGSENMTWADPTPDVVAAIQELTFRSAVHYTNDTTPLLAATEGREVLTTAVYESHYNFLLGGLIVMLLATVAMMPLFHGWWNLGRDVSLSPVEIAMAFKAPHTDGGDANADVSTLLKQIGKRRAQYGVVATSDFPASPGLTSGFREGMSPAPSPGLSPAPTGSLSNAGARGPPSIMLRDIDRKGTASTFSPEPRSPLAIADPKILRRPSPDT</sequence>
<gene>
    <name evidence="3" type="ORF">SLS62_008236</name>
</gene>
<dbReference type="Pfam" id="PF11374">
    <property type="entry name" value="DUF3176"/>
    <property type="match status" value="1"/>
</dbReference>
<keyword evidence="2" id="KW-0472">Membrane</keyword>
<evidence type="ECO:0000256" key="1">
    <source>
        <dbReference type="SAM" id="MobiDB-lite"/>
    </source>
</evidence>
<organism evidence="3 4">
    <name type="scientific">Diatrype stigma</name>
    <dbReference type="NCBI Taxonomy" id="117547"/>
    <lineage>
        <taxon>Eukaryota</taxon>
        <taxon>Fungi</taxon>
        <taxon>Dikarya</taxon>
        <taxon>Ascomycota</taxon>
        <taxon>Pezizomycotina</taxon>
        <taxon>Sordariomycetes</taxon>
        <taxon>Xylariomycetidae</taxon>
        <taxon>Xylariales</taxon>
        <taxon>Diatrypaceae</taxon>
        <taxon>Diatrype</taxon>
    </lineage>
</organism>
<name>A0AAN9YNU0_9PEZI</name>
<dbReference type="PANTHER" id="PTHR37576">
    <property type="entry name" value="DEFECT AT LOW TEMPERATURE PROTEIN 1"/>
    <property type="match status" value="1"/>
</dbReference>
<feature type="transmembrane region" description="Helical" evidence="2">
    <location>
        <begin position="62"/>
        <end position="85"/>
    </location>
</feature>